<keyword evidence="8" id="KW-0902">Two-component regulatory system</keyword>
<evidence type="ECO:0000313" key="12">
    <source>
        <dbReference type="Proteomes" id="UP001302274"/>
    </source>
</evidence>
<dbReference type="Gene3D" id="3.30.565.10">
    <property type="entry name" value="Histidine kinase-like ATPase, C-terminal domain"/>
    <property type="match status" value="1"/>
</dbReference>
<dbReference type="Gene3D" id="1.10.287.130">
    <property type="match status" value="1"/>
</dbReference>
<feature type="transmembrane region" description="Helical" evidence="9">
    <location>
        <begin position="113"/>
        <end position="132"/>
    </location>
</feature>
<dbReference type="InterPro" id="IPR004358">
    <property type="entry name" value="Sig_transdc_His_kin-like_C"/>
</dbReference>
<evidence type="ECO:0000256" key="7">
    <source>
        <dbReference type="ARBA" id="ARBA00022840"/>
    </source>
</evidence>
<dbReference type="PRINTS" id="PR00344">
    <property type="entry name" value="BCTRLSENSOR"/>
</dbReference>
<dbReference type="SUPFAM" id="SSF47384">
    <property type="entry name" value="Homodimeric domain of signal transducing histidine kinase"/>
    <property type="match status" value="1"/>
</dbReference>
<dbReference type="PANTHER" id="PTHR43065">
    <property type="entry name" value="SENSOR HISTIDINE KINASE"/>
    <property type="match status" value="1"/>
</dbReference>
<comment type="catalytic activity">
    <reaction evidence="1">
        <text>ATP + protein L-histidine = ADP + protein N-phospho-L-histidine.</text>
        <dbReference type="EC" id="2.7.13.3"/>
    </reaction>
</comment>
<dbReference type="CDD" id="cd00082">
    <property type="entry name" value="HisKA"/>
    <property type="match status" value="1"/>
</dbReference>
<keyword evidence="9" id="KW-0472">Membrane</keyword>
<dbReference type="PANTHER" id="PTHR43065:SF10">
    <property type="entry name" value="PEROXIDE STRESS-ACTIVATED HISTIDINE KINASE MAK3"/>
    <property type="match status" value="1"/>
</dbReference>
<feature type="transmembrane region" description="Helical" evidence="9">
    <location>
        <begin position="88"/>
        <end position="107"/>
    </location>
</feature>
<proteinExistence type="predicted"/>
<accession>A0ABU5VXI0</accession>
<keyword evidence="5" id="KW-0547">Nucleotide-binding</keyword>
<evidence type="ECO:0000256" key="5">
    <source>
        <dbReference type="ARBA" id="ARBA00022741"/>
    </source>
</evidence>
<evidence type="ECO:0000256" key="9">
    <source>
        <dbReference type="SAM" id="Phobius"/>
    </source>
</evidence>
<dbReference type="SUPFAM" id="SSF55874">
    <property type="entry name" value="ATPase domain of HSP90 chaperone/DNA topoisomerase II/histidine kinase"/>
    <property type="match status" value="1"/>
</dbReference>
<dbReference type="InterPro" id="IPR003661">
    <property type="entry name" value="HisK_dim/P_dom"/>
</dbReference>
<feature type="domain" description="Histidine kinase" evidence="10">
    <location>
        <begin position="224"/>
        <end position="438"/>
    </location>
</feature>
<feature type="transmembrane region" description="Helical" evidence="9">
    <location>
        <begin position="139"/>
        <end position="160"/>
    </location>
</feature>
<dbReference type="Pfam" id="PF00512">
    <property type="entry name" value="HisKA"/>
    <property type="match status" value="1"/>
</dbReference>
<dbReference type="InterPro" id="IPR005467">
    <property type="entry name" value="His_kinase_dom"/>
</dbReference>
<dbReference type="EMBL" id="JAYGJQ010000002">
    <property type="protein sequence ID" value="MEA9357769.1"/>
    <property type="molecule type" value="Genomic_DNA"/>
</dbReference>
<keyword evidence="9" id="KW-1133">Transmembrane helix</keyword>
<dbReference type="InterPro" id="IPR003594">
    <property type="entry name" value="HATPase_dom"/>
</dbReference>
<keyword evidence="6" id="KW-0418">Kinase</keyword>
<keyword evidence="12" id="KW-1185">Reference proteome</keyword>
<keyword evidence="7 11" id="KW-0067">ATP-binding</keyword>
<keyword evidence="9" id="KW-0812">Transmembrane</keyword>
<sequence length="438" mass="49244">MLKKLYLLLDFFLPEHVAEQVDIATVFRARSIVAAGILGIIVCAILFIGTTILEVPLFIRIGVLCSIIVFFTLIIFLKTRTTNFEVSLNVGAFLQISVLFLAIYASAFSTHGLGFFSLIWLIPLFLMSAFYFKPSYALIFFGINIVVMGVIINLLNYKFFVPIETVSNFKPLFLFYFMLVFVSCFLMSYLFVQLNEHLKEEIGKQKNLLLESAKFQSLGQMASNLAHDINNPLFTIQGKLHQIRNLFSHDELDLDKCDHIIEEVESTILRLSQIVKGISTFARQGHQDQMVSVSADELIRGIVLLGSDRIVQSGIAFDLKVAPDTRVICYPSYISQVLINLLNNAIDALENAEVKLIQVEALATDKWIEIHIKDSGPGVTAEIESKIFDSFFTTKKYGKGTGLGLSISKGLVETHEGLLKYHRTGNMTDFTVYLPTYE</sequence>
<feature type="transmembrane region" description="Helical" evidence="9">
    <location>
        <begin position="58"/>
        <end position="76"/>
    </location>
</feature>
<feature type="transmembrane region" description="Helical" evidence="9">
    <location>
        <begin position="32"/>
        <end position="52"/>
    </location>
</feature>
<organism evidence="11 12">
    <name type="scientific">Bacteriovorax antarcticus</name>
    <dbReference type="NCBI Taxonomy" id="3088717"/>
    <lineage>
        <taxon>Bacteria</taxon>
        <taxon>Pseudomonadati</taxon>
        <taxon>Bdellovibrionota</taxon>
        <taxon>Bacteriovoracia</taxon>
        <taxon>Bacteriovoracales</taxon>
        <taxon>Bacteriovoracaceae</taxon>
        <taxon>Bacteriovorax</taxon>
    </lineage>
</organism>
<gene>
    <name evidence="11" type="ORF">SHI21_16175</name>
</gene>
<protein>
    <recommendedName>
        <fullName evidence="2">histidine kinase</fullName>
        <ecNumber evidence="2">2.7.13.3</ecNumber>
    </recommendedName>
</protein>
<dbReference type="Pfam" id="PF02518">
    <property type="entry name" value="HATPase_c"/>
    <property type="match status" value="1"/>
</dbReference>
<evidence type="ECO:0000256" key="2">
    <source>
        <dbReference type="ARBA" id="ARBA00012438"/>
    </source>
</evidence>
<name>A0ABU5VXI0_9BACT</name>
<evidence type="ECO:0000256" key="8">
    <source>
        <dbReference type="ARBA" id="ARBA00023012"/>
    </source>
</evidence>
<keyword evidence="4" id="KW-0808">Transferase</keyword>
<keyword evidence="3" id="KW-0597">Phosphoprotein</keyword>
<evidence type="ECO:0000313" key="11">
    <source>
        <dbReference type="EMBL" id="MEA9357769.1"/>
    </source>
</evidence>
<dbReference type="GO" id="GO:0005524">
    <property type="term" value="F:ATP binding"/>
    <property type="evidence" value="ECO:0007669"/>
    <property type="project" value="UniProtKB-KW"/>
</dbReference>
<dbReference type="SMART" id="SM00388">
    <property type="entry name" value="HisKA"/>
    <property type="match status" value="1"/>
</dbReference>
<feature type="transmembrane region" description="Helical" evidence="9">
    <location>
        <begin position="172"/>
        <end position="192"/>
    </location>
</feature>
<dbReference type="PROSITE" id="PS50109">
    <property type="entry name" value="HIS_KIN"/>
    <property type="match status" value="1"/>
</dbReference>
<dbReference type="Proteomes" id="UP001302274">
    <property type="component" value="Unassembled WGS sequence"/>
</dbReference>
<dbReference type="InterPro" id="IPR036097">
    <property type="entry name" value="HisK_dim/P_sf"/>
</dbReference>
<comment type="caution">
    <text evidence="11">The sequence shown here is derived from an EMBL/GenBank/DDBJ whole genome shotgun (WGS) entry which is preliminary data.</text>
</comment>
<evidence type="ECO:0000256" key="6">
    <source>
        <dbReference type="ARBA" id="ARBA00022777"/>
    </source>
</evidence>
<reference evidence="11 12" key="1">
    <citation type="submission" date="2023-11" db="EMBL/GenBank/DDBJ databases">
        <title>A Novel Polar Bacteriovorax (B. antarcticus) Isolated from the Biocrust in Antarctica.</title>
        <authorList>
            <person name="Mun W."/>
            <person name="Choi S.Y."/>
            <person name="Mitchell R.J."/>
        </authorList>
    </citation>
    <scope>NUCLEOTIDE SEQUENCE [LARGE SCALE GENOMIC DNA]</scope>
    <source>
        <strain evidence="11 12">PP10</strain>
    </source>
</reference>
<dbReference type="SMART" id="SM00387">
    <property type="entry name" value="HATPase_c"/>
    <property type="match status" value="1"/>
</dbReference>
<evidence type="ECO:0000256" key="3">
    <source>
        <dbReference type="ARBA" id="ARBA00022553"/>
    </source>
</evidence>
<dbReference type="EC" id="2.7.13.3" evidence="2"/>
<dbReference type="RefSeq" id="WP_323577921.1">
    <property type="nucleotide sequence ID" value="NZ_JAYGJQ010000002.1"/>
</dbReference>
<evidence type="ECO:0000256" key="1">
    <source>
        <dbReference type="ARBA" id="ARBA00000085"/>
    </source>
</evidence>
<evidence type="ECO:0000259" key="10">
    <source>
        <dbReference type="PROSITE" id="PS50109"/>
    </source>
</evidence>
<evidence type="ECO:0000256" key="4">
    <source>
        <dbReference type="ARBA" id="ARBA00022679"/>
    </source>
</evidence>
<dbReference type="InterPro" id="IPR036890">
    <property type="entry name" value="HATPase_C_sf"/>
</dbReference>